<dbReference type="EMBL" id="CP133720">
    <property type="protein sequence ID" value="WMW81047.1"/>
    <property type="molecule type" value="Genomic_DNA"/>
</dbReference>
<gene>
    <name evidence="1" type="ORF">RF679_01900</name>
</gene>
<keyword evidence="2" id="KW-1185">Reference proteome</keyword>
<proteinExistence type="predicted"/>
<sequence>MLDFSEMLPVGMVAHGGQVAQIMADLAKRQRGLGDWEAFHYERISDEAVELTGGIVSFVNGSKRWLEPHDCVTIPFTAVVQEMQKQGLLNSSPSVATAFTSGGEAVRSNMDTLTPTVHGRDILHLSLALPNDAAGRQRILKTFHLQADFFGAEVLACSLDLASRSDNSS</sequence>
<dbReference type="RefSeq" id="WP_309482537.1">
    <property type="nucleotide sequence ID" value="NZ_CP133720.1"/>
</dbReference>
<evidence type="ECO:0000313" key="1">
    <source>
        <dbReference type="EMBL" id="WMW81047.1"/>
    </source>
</evidence>
<evidence type="ECO:0000313" key="2">
    <source>
        <dbReference type="Proteomes" id="UP001181355"/>
    </source>
</evidence>
<name>A0ABY9RIN8_9BURK</name>
<accession>A0ABY9RIN8</accession>
<reference evidence="1" key="1">
    <citation type="submission" date="2023-09" db="EMBL/GenBank/DDBJ databases">
        <title>Undibacterium sp. 20NA77.5 isolated from freshwater.</title>
        <authorList>
            <person name="Le V."/>
            <person name="Ko S.-R."/>
            <person name="Ahn C.-Y."/>
            <person name="Oh H.-M."/>
        </authorList>
    </citation>
    <scope>NUCLEOTIDE SEQUENCE</scope>
    <source>
        <strain evidence="1">20NA77.5</strain>
    </source>
</reference>
<protein>
    <submittedName>
        <fullName evidence="1">Uncharacterized protein</fullName>
    </submittedName>
</protein>
<dbReference type="Proteomes" id="UP001181355">
    <property type="component" value="Chromosome"/>
</dbReference>
<organism evidence="1 2">
    <name type="scientific">Undibacterium cyanobacteriorum</name>
    <dbReference type="NCBI Taxonomy" id="3073561"/>
    <lineage>
        <taxon>Bacteria</taxon>
        <taxon>Pseudomonadati</taxon>
        <taxon>Pseudomonadota</taxon>
        <taxon>Betaproteobacteria</taxon>
        <taxon>Burkholderiales</taxon>
        <taxon>Oxalobacteraceae</taxon>
        <taxon>Undibacterium</taxon>
    </lineage>
</organism>